<evidence type="ECO:0000313" key="8">
    <source>
        <dbReference type="EMBL" id="MDY0747050.1"/>
    </source>
</evidence>
<organism evidence="8 9">
    <name type="scientific">Roseateles agri</name>
    <dbReference type="NCBI Taxonomy" id="3098619"/>
    <lineage>
        <taxon>Bacteria</taxon>
        <taxon>Pseudomonadati</taxon>
        <taxon>Pseudomonadota</taxon>
        <taxon>Betaproteobacteria</taxon>
        <taxon>Burkholderiales</taxon>
        <taxon>Sphaerotilaceae</taxon>
        <taxon>Roseateles</taxon>
    </lineage>
</organism>
<dbReference type="InterPro" id="IPR018187">
    <property type="entry name" value="Asp/Glu_racemase_AS_1"/>
</dbReference>
<dbReference type="PANTHER" id="PTHR21198:SF2">
    <property type="entry name" value="GLUTAMATE RACEMASE"/>
    <property type="match status" value="1"/>
</dbReference>
<keyword evidence="9" id="KW-1185">Reference proteome</keyword>
<feature type="binding site" evidence="7">
    <location>
        <begin position="84"/>
        <end position="85"/>
    </location>
    <ligand>
        <name>substrate</name>
    </ligand>
</feature>
<sequence length="290" mass="31052">MDEISQVTDKFIEPCIGVFDSGVGGLTVLRELQRELPDVSLRYVADTAHAPYGQRSAAYIAERSERVAEHLIERGARLLVVACNTATAHAIAALRARWPTLAIVGTEPGIKPAVASSRNGRVGVLATPATLASRRFADLLDRHAQHAQIFAQPCPGLVDLIEAGDLDAPALRTLAAEFCKPLREAGVDTVLMGCTHYPLVQHLLQAELGPEVRLLNIETAVAQQAARLWAALDPAPVRTGPARIELASSGDPRRLETFVRQALGWPNLHAEHWQDAGAPVPRTPPAAAAG</sequence>
<dbReference type="InterPro" id="IPR015942">
    <property type="entry name" value="Asp/Glu/hydantoin_racemase"/>
</dbReference>
<dbReference type="EC" id="5.1.1.3" evidence="2 7"/>
<evidence type="ECO:0000313" key="9">
    <source>
        <dbReference type="Proteomes" id="UP001285263"/>
    </source>
</evidence>
<dbReference type="NCBIfam" id="TIGR00067">
    <property type="entry name" value="glut_race"/>
    <property type="match status" value="1"/>
</dbReference>
<dbReference type="Pfam" id="PF01177">
    <property type="entry name" value="Asp_Glu_race"/>
    <property type="match status" value="1"/>
</dbReference>
<dbReference type="HAMAP" id="MF_00258">
    <property type="entry name" value="Glu_racemase"/>
    <property type="match status" value="1"/>
</dbReference>
<dbReference type="Proteomes" id="UP001285263">
    <property type="component" value="Unassembled WGS sequence"/>
</dbReference>
<dbReference type="InterPro" id="IPR004391">
    <property type="entry name" value="Glu_race"/>
</dbReference>
<feature type="active site" description="Proton donor/acceptor" evidence="7">
    <location>
        <position position="83"/>
    </location>
</feature>
<protein>
    <recommendedName>
        <fullName evidence="2 7">Glutamate racemase</fullName>
        <ecNumber evidence="2 7">5.1.1.3</ecNumber>
    </recommendedName>
</protein>
<evidence type="ECO:0000256" key="2">
    <source>
        <dbReference type="ARBA" id="ARBA00013090"/>
    </source>
</evidence>
<dbReference type="InterPro" id="IPR001920">
    <property type="entry name" value="Asp/Glu_race"/>
</dbReference>
<evidence type="ECO:0000256" key="5">
    <source>
        <dbReference type="ARBA" id="ARBA00023235"/>
    </source>
</evidence>
<keyword evidence="4 7" id="KW-0573">Peptidoglycan synthesis</keyword>
<feature type="binding site" evidence="7">
    <location>
        <begin position="52"/>
        <end position="53"/>
    </location>
    <ligand>
        <name>substrate</name>
    </ligand>
</feature>
<dbReference type="Gene3D" id="3.40.50.1860">
    <property type="match status" value="2"/>
</dbReference>
<feature type="binding site" evidence="7">
    <location>
        <begin position="20"/>
        <end position="21"/>
    </location>
    <ligand>
        <name>substrate</name>
    </ligand>
</feature>
<feature type="active site" description="Proton donor/acceptor" evidence="7">
    <location>
        <position position="194"/>
    </location>
</feature>
<comment type="catalytic activity">
    <reaction evidence="1 7">
        <text>L-glutamate = D-glutamate</text>
        <dbReference type="Rhea" id="RHEA:12813"/>
        <dbReference type="ChEBI" id="CHEBI:29985"/>
        <dbReference type="ChEBI" id="CHEBI:29986"/>
        <dbReference type="EC" id="5.1.1.3"/>
    </reaction>
</comment>
<gene>
    <name evidence="7 8" type="primary">murI</name>
    <name evidence="8" type="ORF">SNE35_21260</name>
</gene>
<dbReference type="PROSITE" id="PS00924">
    <property type="entry name" value="ASP_GLU_RACEMASE_2"/>
    <property type="match status" value="1"/>
</dbReference>
<dbReference type="PROSITE" id="PS00923">
    <property type="entry name" value="ASP_GLU_RACEMASE_1"/>
    <property type="match status" value="1"/>
</dbReference>
<evidence type="ECO:0000256" key="7">
    <source>
        <dbReference type="HAMAP-Rule" id="MF_00258"/>
    </source>
</evidence>
<dbReference type="EMBL" id="JAXCLA010000007">
    <property type="protein sequence ID" value="MDY0747050.1"/>
    <property type="molecule type" value="Genomic_DNA"/>
</dbReference>
<name>A0ABU5DL60_9BURK</name>
<reference evidence="8 9" key="1">
    <citation type="submission" date="2023-11" db="EMBL/GenBank/DDBJ databases">
        <title>Paucibacter sp. nov., isolated from fresh soil in Korea.</title>
        <authorList>
            <person name="Le N.T.T."/>
        </authorList>
    </citation>
    <scope>NUCLEOTIDE SEQUENCE [LARGE SCALE GENOMIC DNA]</scope>
    <source>
        <strain evidence="8 9">R3-3</strain>
    </source>
</reference>
<dbReference type="InterPro" id="IPR033134">
    <property type="entry name" value="Asp/Glu_racemase_AS_2"/>
</dbReference>
<dbReference type="PANTHER" id="PTHR21198">
    <property type="entry name" value="GLUTAMATE RACEMASE"/>
    <property type="match status" value="1"/>
</dbReference>
<accession>A0ABU5DL60</accession>
<evidence type="ECO:0000256" key="3">
    <source>
        <dbReference type="ARBA" id="ARBA00022960"/>
    </source>
</evidence>
<evidence type="ECO:0000256" key="4">
    <source>
        <dbReference type="ARBA" id="ARBA00022984"/>
    </source>
</evidence>
<keyword evidence="3 7" id="KW-0133">Cell shape</keyword>
<comment type="pathway">
    <text evidence="7">Cell wall biogenesis; peptidoglycan biosynthesis.</text>
</comment>
<dbReference type="GO" id="GO:0008881">
    <property type="term" value="F:glutamate racemase activity"/>
    <property type="evidence" value="ECO:0007669"/>
    <property type="project" value="UniProtKB-EC"/>
</dbReference>
<evidence type="ECO:0000256" key="6">
    <source>
        <dbReference type="ARBA" id="ARBA00023316"/>
    </source>
</evidence>
<dbReference type="RefSeq" id="WP_320425019.1">
    <property type="nucleotide sequence ID" value="NZ_JAXCLA010000007.1"/>
</dbReference>
<evidence type="ECO:0000256" key="1">
    <source>
        <dbReference type="ARBA" id="ARBA00001602"/>
    </source>
</evidence>
<keyword evidence="6 7" id="KW-0961">Cell wall biogenesis/degradation</keyword>
<comment type="similarity">
    <text evidence="7">Belongs to the aspartate/glutamate racemases family.</text>
</comment>
<proteinExistence type="inferred from homology"/>
<feature type="binding site" evidence="7">
    <location>
        <begin position="195"/>
        <end position="196"/>
    </location>
    <ligand>
        <name>substrate</name>
    </ligand>
</feature>
<keyword evidence="5 7" id="KW-0413">Isomerase</keyword>
<dbReference type="SUPFAM" id="SSF53681">
    <property type="entry name" value="Aspartate/glutamate racemase"/>
    <property type="match status" value="2"/>
</dbReference>
<comment type="caution">
    <text evidence="8">The sequence shown here is derived from an EMBL/GenBank/DDBJ whole genome shotgun (WGS) entry which is preliminary data.</text>
</comment>
<comment type="function">
    <text evidence="7">Provides the (R)-glutamate required for cell wall biosynthesis.</text>
</comment>